<dbReference type="Proteomes" id="UP000595140">
    <property type="component" value="Unassembled WGS sequence"/>
</dbReference>
<proteinExistence type="predicted"/>
<evidence type="ECO:0000256" key="1">
    <source>
        <dbReference type="SAM" id="MobiDB-lite"/>
    </source>
</evidence>
<sequence length="114" mass="13194">MEAKSGKQNVEEQIKPPLTLLELNMIYERSKPISLIDMPMDLNAKDGEEEGNEKDYEQKIENYNDVLEYVDEEVLVKGKKGKGNKKEKNNNGQNSTHSHGNYQKPSTWGRRRKK</sequence>
<protein>
    <submittedName>
        <fullName evidence="2">Uncharacterized protein</fullName>
    </submittedName>
</protein>
<gene>
    <name evidence="2" type="ORF">CCAM_LOCUS19703</name>
</gene>
<evidence type="ECO:0000313" key="3">
    <source>
        <dbReference type="Proteomes" id="UP000595140"/>
    </source>
</evidence>
<organism evidence="2 3">
    <name type="scientific">Cuscuta campestris</name>
    <dbReference type="NCBI Taxonomy" id="132261"/>
    <lineage>
        <taxon>Eukaryota</taxon>
        <taxon>Viridiplantae</taxon>
        <taxon>Streptophyta</taxon>
        <taxon>Embryophyta</taxon>
        <taxon>Tracheophyta</taxon>
        <taxon>Spermatophyta</taxon>
        <taxon>Magnoliopsida</taxon>
        <taxon>eudicotyledons</taxon>
        <taxon>Gunneridae</taxon>
        <taxon>Pentapetalae</taxon>
        <taxon>asterids</taxon>
        <taxon>lamiids</taxon>
        <taxon>Solanales</taxon>
        <taxon>Convolvulaceae</taxon>
        <taxon>Cuscuteae</taxon>
        <taxon>Cuscuta</taxon>
        <taxon>Cuscuta subgen. Grammica</taxon>
        <taxon>Cuscuta sect. Cleistogrammica</taxon>
    </lineage>
</organism>
<dbReference type="AlphaFoldDB" id="A0A484LNU6"/>
<evidence type="ECO:0000313" key="2">
    <source>
        <dbReference type="EMBL" id="VFQ77927.1"/>
    </source>
</evidence>
<accession>A0A484LNU6</accession>
<feature type="compositionally biased region" description="Polar residues" evidence="1">
    <location>
        <begin position="93"/>
        <end position="106"/>
    </location>
</feature>
<keyword evidence="3" id="KW-1185">Reference proteome</keyword>
<name>A0A484LNU6_9ASTE</name>
<reference evidence="2 3" key="1">
    <citation type="submission" date="2018-04" db="EMBL/GenBank/DDBJ databases">
        <authorList>
            <person name="Vogel A."/>
        </authorList>
    </citation>
    <scope>NUCLEOTIDE SEQUENCE [LARGE SCALE GENOMIC DNA]</scope>
</reference>
<dbReference type="EMBL" id="OOIL02001745">
    <property type="protein sequence ID" value="VFQ77927.1"/>
    <property type="molecule type" value="Genomic_DNA"/>
</dbReference>
<feature type="region of interest" description="Disordered" evidence="1">
    <location>
        <begin position="77"/>
        <end position="114"/>
    </location>
</feature>